<dbReference type="InterPro" id="IPR013752">
    <property type="entry name" value="KPA_reductase"/>
</dbReference>
<evidence type="ECO:0000259" key="5">
    <source>
        <dbReference type="Pfam" id="PF02558"/>
    </source>
</evidence>
<dbReference type="Proteomes" id="UP000184330">
    <property type="component" value="Unassembled WGS sequence"/>
</dbReference>
<evidence type="ECO:0000259" key="6">
    <source>
        <dbReference type="Pfam" id="PF08546"/>
    </source>
</evidence>
<dbReference type="NCBIfam" id="TIGR00745">
    <property type="entry name" value="apbA_panE"/>
    <property type="match status" value="1"/>
</dbReference>
<keyword evidence="2 4" id="KW-0521">NADP</keyword>
<dbReference type="InterPro" id="IPR051402">
    <property type="entry name" value="KPR-Related"/>
</dbReference>
<dbReference type="SUPFAM" id="SSF48179">
    <property type="entry name" value="6-phosphogluconate dehydrogenase C-terminal domain-like"/>
    <property type="match status" value="1"/>
</dbReference>
<dbReference type="GO" id="GO:0015940">
    <property type="term" value="P:pantothenate biosynthetic process"/>
    <property type="evidence" value="ECO:0007669"/>
    <property type="project" value="InterPro"/>
</dbReference>
<accession>A0A1L7X3V6</accession>
<dbReference type="GO" id="GO:0008677">
    <property type="term" value="F:2-dehydropantoate 2-reductase activity"/>
    <property type="evidence" value="ECO:0007669"/>
    <property type="project" value="UniProtKB-EC"/>
</dbReference>
<dbReference type="Gene3D" id="1.10.1040.10">
    <property type="entry name" value="N-(1-d-carboxylethyl)-l-norvaline Dehydrogenase, domain 2"/>
    <property type="match status" value="1"/>
</dbReference>
<dbReference type="PANTHER" id="PTHR21708">
    <property type="entry name" value="PROBABLE 2-DEHYDROPANTOATE 2-REDUCTASE"/>
    <property type="match status" value="1"/>
</dbReference>
<dbReference type="STRING" id="576137.A0A1L7X3V6"/>
<dbReference type="GO" id="GO:0005737">
    <property type="term" value="C:cytoplasm"/>
    <property type="evidence" value="ECO:0007669"/>
    <property type="project" value="TreeGrafter"/>
</dbReference>
<keyword evidence="8" id="KW-1185">Reference proteome</keyword>
<evidence type="ECO:0000256" key="2">
    <source>
        <dbReference type="ARBA" id="ARBA00022857"/>
    </source>
</evidence>
<dbReference type="Gene3D" id="3.40.50.720">
    <property type="entry name" value="NAD(P)-binding Rossmann-like Domain"/>
    <property type="match status" value="1"/>
</dbReference>
<protein>
    <recommendedName>
        <fullName evidence="4">2-dehydropantoate 2-reductase</fullName>
        <ecNumber evidence="4">1.1.1.169</ecNumber>
    </recommendedName>
    <alternativeName>
        <fullName evidence="4">Ketopantoate reductase</fullName>
    </alternativeName>
</protein>
<evidence type="ECO:0000313" key="7">
    <source>
        <dbReference type="EMBL" id="CZR59699.1"/>
    </source>
</evidence>
<dbReference type="InterPro" id="IPR003710">
    <property type="entry name" value="ApbA"/>
</dbReference>
<dbReference type="FunFam" id="1.10.1040.10:FF:000017">
    <property type="entry name" value="2-dehydropantoate 2-reductase"/>
    <property type="match status" value="1"/>
</dbReference>
<dbReference type="SUPFAM" id="SSF51735">
    <property type="entry name" value="NAD(P)-binding Rossmann-fold domains"/>
    <property type="match status" value="1"/>
</dbReference>
<keyword evidence="3 4" id="KW-0560">Oxidoreductase</keyword>
<dbReference type="EC" id="1.1.1.169" evidence="4"/>
<dbReference type="InterPro" id="IPR008927">
    <property type="entry name" value="6-PGluconate_DH-like_C_sf"/>
</dbReference>
<evidence type="ECO:0000256" key="4">
    <source>
        <dbReference type="RuleBase" id="RU362068"/>
    </source>
</evidence>
<dbReference type="OrthoDB" id="3609at2759"/>
<dbReference type="Pfam" id="PF08546">
    <property type="entry name" value="ApbA_C"/>
    <property type="match status" value="1"/>
</dbReference>
<dbReference type="Pfam" id="PF02558">
    <property type="entry name" value="ApbA"/>
    <property type="match status" value="1"/>
</dbReference>
<dbReference type="InterPro" id="IPR013332">
    <property type="entry name" value="KPR_N"/>
</dbReference>
<dbReference type="InterPro" id="IPR036291">
    <property type="entry name" value="NAD(P)-bd_dom_sf"/>
</dbReference>
<dbReference type="InterPro" id="IPR013328">
    <property type="entry name" value="6PGD_dom2"/>
</dbReference>
<feature type="domain" description="Ketopantoate reductase N-terminal" evidence="5">
    <location>
        <begin position="8"/>
        <end position="164"/>
    </location>
</feature>
<dbReference type="PANTHER" id="PTHR21708:SF30">
    <property type="entry name" value="2-DEHYDROPANTOATE 2-REDUCTASE-RELATED"/>
    <property type="match status" value="1"/>
</dbReference>
<name>A0A1L7X3V6_9HELO</name>
<evidence type="ECO:0000256" key="3">
    <source>
        <dbReference type="ARBA" id="ARBA00023002"/>
    </source>
</evidence>
<comment type="similarity">
    <text evidence="1 4">Belongs to the ketopantoate reductase family.</text>
</comment>
<feature type="domain" description="Ketopantoate reductase C-terminal" evidence="6">
    <location>
        <begin position="202"/>
        <end position="321"/>
    </location>
</feature>
<comment type="catalytic activity">
    <reaction evidence="4">
        <text>(R)-pantoate + NADP(+) = 2-dehydropantoate + NADPH + H(+)</text>
        <dbReference type="Rhea" id="RHEA:16233"/>
        <dbReference type="ChEBI" id="CHEBI:11561"/>
        <dbReference type="ChEBI" id="CHEBI:15378"/>
        <dbReference type="ChEBI" id="CHEBI:15980"/>
        <dbReference type="ChEBI" id="CHEBI:57783"/>
        <dbReference type="ChEBI" id="CHEBI:58349"/>
        <dbReference type="EC" id="1.1.1.169"/>
    </reaction>
</comment>
<reference evidence="7 8" key="1">
    <citation type="submission" date="2016-03" db="EMBL/GenBank/DDBJ databases">
        <authorList>
            <person name="Ploux O."/>
        </authorList>
    </citation>
    <scope>NUCLEOTIDE SEQUENCE [LARGE SCALE GENOMIC DNA]</scope>
    <source>
        <strain evidence="7 8">UAMH 11012</strain>
    </source>
</reference>
<dbReference type="EMBL" id="FJOG01000014">
    <property type="protein sequence ID" value="CZR59699.1"/>
    <property type="molecule type" value="Genomic_DNA"/>
</dbReference>
<sequence length="346" mass="37837">MSSAKARILLIGGGGVGTCLSYNLEVGGGAEVTAVLRSNYSAVKDNGFTIKSVQHGFVEGWKPTTLVNSIPKAEDLVPFEFIVVTTKNIADIHPTVAELIAPAVTDNYTAIVLVQNGLNIEKPLIAKFSNNPIVSGVSFIAATETQPGHVIHDSPDKLIVGEFENSNVPLERSTLAAKRFVELYRASGKVECFYNQDVGFVRWRKLVYNACYNSVCAITGMDTGRLRLYEFPIDNLVRPLMLEIVAIAKAAGHELPKGIVEDVINSQPIHTFFRPSMQQDIEKGNLIEFENVVGEPLREAHRLGVPVPFLKVVYEILRALQQKRKELLGLVSLPSSESVLTPPADT</sequence>
<comment type="function">
    <text evidence="4">Catalyzes the NADPH-dependent reduction of ketopantoate into pantoic acid.</text>
</comment>
<organism evidence="7 8">
    <name type="scientific">Phialocephala subalpina</name>
    <dbReference type="NCBI Taxonomy" id="576137"/>
    <lineage>
        <taxon>Eukaryota</taxon>
        <taxon>Fungi</taxon>
        <taxon>Dikarya</taxon>
        <taxon>Ascomycota</taxon>
        <taxon>Pezizomycotina</taxon>
        <taxon>Leotiomycetes</taxon>
        <taxon>Helotiales</taxon>
        <taxon>Mollisiaceae</taxon>
        <taxon>Phialocephala</taxon>
        <taxon>Phialocephala fortinii species complex</taxon>
    </lineage>
</organism>
<evidence type="ECO:0000256" key="1">
    <source>
        <dbReference type="ARBA" id="ARBA00007870"/>
    </source>
</evidence>
<dbReference type="AlphaFoldDB" id="A0A1L7X3V6"/>
<proteinExistence type="inferred from homology"/>
<gene>
    <name evidence="7" type="ORF">PAC_09593</name>
</gene>
<evidence type="ECO:0000313" key="8">
    <source>
        <dbReference type="Proteomes" id="UP000184330"/>
    </source>
</evidence>